<protein>
    <submittedName>
        <fullName evidence="3">Uncharacterized protein LOC104222680</fullName>
    </submittedName>
</protein>
<sequence length="457" mass="53174">MSSKAQQKKLRTSRIITADDRTKNYSTRRICKILELDNKAPFIRFGPVFGQDDVQIQTAKDESWQHVVRSNQDSSKATTTEIYMSAIREIEKEARDSYDFIDPKLTKIPGQQFRWMMIKDGCFFLQLSFSLLGVHDNQLELKQHSTSSGLNKYKCVASMFHVGNQIPLVVLRQLLEQKHFQNLIKDGKWEPPTSDLAKMTLFHVLISPMLERRRLIRIPSNPFLRGIGRRLKQIWMHQGIRIIAQKEDENEDEDDDYDDYDTAAAAADNDNGVRRHTSAEMKPKVKNATKLKQSGIHFRVIKKEGIRGIRFKSYLFYPHLSLPPLFVGSHTQLLLKNLKRYEISQKFDSNRREVSSYLQFMCDLIRTSEDVKLLALGGIIKGNRKYTEKLPKILRNLASNDRRDDTSLNLVKVQINSYYRPPWVTQFGQYLTLVFLLTFVQTIYAILAYHKPPKDKK</sequence>
<evidence type="ECO:0000256" key="1">
    <source>
        <dbReference type="SAM" id="Phobius"/>
    </source>
</evidence>
<organism evidence="2 3">
    <name type="scientific">Nicotiana sylvestris</name>
    <name type="common">Wood tobacco</name>
    <name type="synonym">South American tobacco</name>
    <dbReference type="NCBI Taxonomy" id="4096"/>
    <lineage>
        <taxon>Eukaryota</taxon>
        <taxon>Viridiplantae</taxon>
        <taxon>Streptophyta</taxon>
        <taxon>Embryophyta</taxon>
        <taxon>Tracheophyta</taxon>
        <taxon>Spermatophyta</taxon>
        <taxon>Magnoliopsida</taxon>
        <taxon>eudicotyledons</taxon>
        <taxon>Gunneridae</taxon>
        <taxon>Pentapetalae</taxon>
        <taxon>asterids</taxon>
        <taxon>lamiids</taxon>
        <taxon>Solanales</taxon>
        <taxon>Solanaceae</taxon>
        <taxon>Nicotianoideae</taxon>
        <taxon>Nicotianeae</taxon>
        <taxon>Nicotiana</taxon>
    </lineage>
</organism>
<reference evidence="2" key="1">
    <citation type="journal article" date="2013" name="Genome Biol.">
        <title>Reference genomes and transcriptomes of Nicotiana sylvestris and Nicotiana tomentosiformis.</title>
        <authorList>
            <person name="Sierro N."/>
            <person name="Battey J.N."/>
            <person name="Ouadi S."/>
            <person name="Bovet L."/>
            <person name="Goepfert S."/>
            <person name="Bakaher N."/>
            <person name="Peitsch M.C."/>
            <person name="Ivanov N.V."/>
        </authorList>
    </citation>
    <scope>NUCLEOTIDE SEQUENCE [LARGE SCALE GENOMIC DNA]</scope>
</reference>
<dbReference type="Proteomes" id="UP000189701">
    <property type="component" value="Unplaced"/>
</dbReference>
<accession>A0A1U7WDE6</accession>
<dbReference type="InterPro" id="IPR004158">
    <property type="entry name" value="DUF247_pln"/>
</dbReference>
<reference evidence="3" key="2">
    <citation type="submission" date="2025-08" db="UniProtKB">
        <authorList>
            <consortium name="RefSeq"/>
        </authorList>
    </citation>
    <scope>IDENTIFICATION</scope>
    <source>
        <tissue evidence="3">Leaf</tissue>
    </source>
</reference>
<keyword evidence="1" id="KW-0472">Membrane</keyword>
<evidence type="ECO:0000313" key="3">
    <source>
        <dbReference type="RefSeq" id="XP_009772245.1"/>
    </source>
</evidence>
<name>A0A1U7WDE6_NICSY</name>
<dbReference type="PANTHER" id="PTHR31549:SF88">
    <property type="entry name" value="DUF4220 DOMAIN-CONTAINING PROTEIN"/>
    <property type="match status" value="1"/>
</dbReference>
<dbReference type="RefSeq" id="XP_009772245.1">
    <property type="nucleotide sequence ID" value="XM_009773943.1"/>
</dbReference>
<dbReference type="PANTHER" id="PTHR31549">
    <property type="entry name" value="PROTEIN, PUTATIVE (DUF247)-RELATED-RELATED"/>
    <property type="match status" value="1"/>
</dbReference>
<keyword evidence="2" id="KW-1185">Reference proteome</keyword>
<evidence type="ECO:0000313" key="2">
    <source>
        <dbReference type="Proteomes" id="UP000189701"/>
    </source>
</evidence>
<gene>
    <name evidence="3" type="primary">LOC104222680</name>
</gene>
<keyword evidence="1" id="KW-1133">Transmembrane helix</keyword>
<feature type="transmembrane region" description="Helical" evidence="1">
    <location>
        <begin position="427"/>
        <end position="449"/>
    </location>
</feature>
<dbReference type="Pfam" id="PF03140">
    <property type="entry name" value="DUF247"/>
    <property type="match status" value="1"/>
</dbReference>
<keyword evidence="1" id="KW-0812">Transmembrane</keyword>
<dbReference type="eggNOG" id="ENOG502SNJT">
    <property type="taxonomic scope" value="Eukaryota"/>
</dbReference>
<dbReference type="AlphaFoldDB" id="A0A1U7WDE6"/>
<proteinExistence type="predicted"/>